<dbReference type="Proteomes" id="UP001501787">
    <property type="component" value="Unassembled WGS sequence"/>
</dbReference>
<feature type="transmembrane region" description="Helical" evidence="9">
    <location>
        <begin position="6"/>
        <end position="26"/>
    </location>
</feature>
<dbReference type="Pfam" id="PF00999">
    <property type="entry name" value="Na_H_Exchanger"/>
    <property type="match status" value="1"/>
</dbReference>
<protein>
    <submittedName>
        <fullName evidence="11">Cation:proton antiporter</fullName>
    </submittedName>
</protein>
<evidence type="ECO:0000256" key="8">
    <source>
        <dbReference type="ARBA" id="ARBA00023136"/>
    </source>
</evidence>
<evidence type="ECO:0000313" key="11">
    <source>
        <dbReference type="EMBL" id="GAA0320195.1"/>
    </source>
</evidence>
<feature type="transmembrane region" description="Helical" evidence="9">
    <location>
        <begin position="203"/>
        <end position="222"/>
    </location>
</feature>
<feature type="transmembrane region" description="Helical" evidence="9">
    <location>
        <begin position="351"/>
        <end position="370"/>
    </location>
</feature>
<evidence type="ECO:0000256" key="5">
    <source>
        <dbReference type="ARBA" id="ARBA00022692"/>
    </source>
</evidence>
<comment type="caution">
    <text evidence="11">The sequence shown here is derived from an EMBL/GenBank/DDBJ whole genome shotgun (WGS) entry which is preliminary data.</text>
</comment>
<dbReference type="PANTHER" id="PTHR32507">
    <property type="entry name" value="NA(+)/H(+) ANTIPORTER 1"/>
    <property type="match status" value="1"/>
</dbReference>
<evidence type="ECO:0000256" key="3">
    <source>
        <dbReference type="ARBA" id="ARBA00022449"/>
    </source>
</evidence>
<sequence>MIENYNVFLLVCGIAFLFGALFPVIFRRLPVSLPMLQVTFGICMGYWWTSLSFLDPIDNGFIIEKLTEIVVLVSLVGAGIKIDTPLKWQNWRTTARLLLITMPIGIFAMAFLGYYAFGLTMGAAILLGAVLAPTDPVLAASIQVGPPNTGTEDTSRFTLTSEAGLNDGLAFPFVYLAIKMAEAHSEGERFDSALFWSWFSHDVLWKIGVGVLVGVLVGKFLAKIVFSKHTCDTTLSQGYVIIALTLMAYGLAEYVDSYGFIAVFVAAFAFRRSECEHEYHQKLHDFAEQSEGLLMSLVLVTFGIFIGQGLESGVELTWKVYIVSFVFLLLIRPIGGLIALSGLGMHRNEKYAISALGIRGIGTLYYLSYALNQGYFAEDEAIKLWVVCSIVILASIFMHGLSAPKLLKMTPKPKPLN</sequence>
<feature type="transmembrane region" description="Helical" evidence="9">
    <location>
        <begin position="293"/>
        <end position="310"/>
    </location>
</feature>
<keyword evidence="8 9" id="KW-0472">Membrane</keyword>
<evidence type="ECO:0000256" key="4">
    <source>
        <dbReference type="ARBA" id="ARBA00022475"/>
    </source>
</evidence>
<evidence type="ECO:0000256" key="9">
    <source>
        <dbReference type="SAM" id="Phobius"/>
    </source>
</evidence>
<keyword evidence="7" id="KW-0406">Ion transport</keyword>
<evidence type="ECO:0000256" key="1">
    <source>
        <dbReference type="ARBA" id="ARBA00004651"/>
    </source>
</evidence>
<reference evidence="11 12" key="1">
    <citation type="journal article" date="2019" name="Int. J. Syst. Evol. Microbiol.">
        <title>The Global Catalogue of Microorganisms (GCM) 10K type strain sequencing project: providing services to taxonomists for standard genome sequencing and annotation.</title>
        <authorList>
            <consortium name="The Broad Institute Genomics Platform"/>
            <consortium name="The Broad Institute Genome Sequencing Center for Infectious Disease"/>
            <person name="Wu L."/>
            <person name="Ma J."/>
        </authorList>
    </citation>
    <scope>NUCLEOTIDE SEQUENCE [LARGE SCALE GENOMIC DNA]</scope>
    <source>
        <strain evidence="11 12">JCM 16343</strain>
    </source>
</reference>
<feature type="transmembrane region" description="Helical" evidence="9">
    <location>
        <begin position="94"/>
        <end position="117"/>
    </location>
</feature>
<dbReference type="EMBL" id="BAAAFR010000005">
    <property type="protein sequence ID" value="GAA0320195.1"/>
    <property type="molecule type" value="Genomic_DNA"/>
</dbReference>
<feature type="transmembrane region" description="Helical" evidence="9">
    <location>
        <begin position="382"/>
        <end position="402"/>
    </location>
</feature>
<keyword evidence="4" id="KW-1003">Cell membrane</keyword>
<organism evidence="11 12">
    <name type="scientific">Psychrobacter aestuarii</name>
    <dbReference type="NCBI Taxonomy" id="556327"/>
    <lineage>
        <taxon>Bacteria</taxon>
        <taxon>Pseudomonadati</taxon>
        <taxon>Pseudomonadota</taxon>
        <taxon>Gammaproteobacteria</taxon>
        <taxon>Moraxellales</taxon>
        <taxon>Moraxellaceae</taxon>
        <taxon>Psychrobacter</taxon>
    </lineage>
</organism>
<keyword evidence="2" id="KW-0813">Transport</keyword>
<name>A0ABN0VY84_9GAMM</name>
<dbReference type="Gene3D" id="1.20.1530.20">
    <property type="match status" value="1"/>
</dbReference>
<accession>A0ABN0VY84</accession>
<evidence type="ECO:0000259" key="10">
    <source>
        <dbReference type="Pfam" id="PF00999"/>
    </source>
</evidence>
<evidence type="ECO:0000256" key="2">
    <source>
        <dbReference type="ARBA" id="ARBA00022448"/>
    </source>
</evidence>
<proteinExistence type="predicted"/>
<feature type="domain" description="Cation/H+ exchanger transmembrane" evidence="10">
    <location>
        <begin position="18"/>
        <end position="408"/>
    </location>
</feature>
<keyword evidence="5 9" id="KW-0812">Transmembrane</keyword>
<dbReference type="PANTHER" id="PTHR32507:SF8">
    <property type="entry name" value="CNH1P"/>
    <property type="match status" value="1"/>
</dbReference>
<comment type="subcellular location">
    <subcellularLocation>
        <location evidence="1">Cell membrane</location>
        <topology evidence="1">Multi-pass membrane protein</topology>
    </subcellularLocation>
</comment>
<evidence type="ECO:0000256" key="7">
    <source>
        <dbReference type="ARBA" id="ARBA00023065"/>
    </source>
</evidence>
<feature type="transmembrane region" description="Helical" evidence="9">
    <location>
        <begin position="234"/>
        <end position="251"/>
    </location>
</feature>
<dbReference type="InterPro" id="IPR006153">
    <property type="entry name" value="Cation/H_exchanger_TM"/>
</dbReference>
<keyword evidence="6 9" id="KW-1133">Transmembrane helix</keyword>
<evidence type="ECO:0000256" key="6">
    <source>
        <dbReference type="ARBA" id="ARBA00022989"/>
    </source>
</evidence>
<dbReference type="InterPro" id="IPR038770">
    <property type="entry name" value="Na+/solute_symporter_sf"/>
</dbReference>
<dbReference type="RefSeq" id="WP_201505274.1">
    <property type="nucleotide sequence ID" value="NZ_BAAAFR010000005.1"/>
</dbReference>
<evidence type="ECO:0000313" key="12">
    <source>
        <dbReference type="Proteomes" id="UP001501787"/>
    </source>
</evidence>
<keyword evidence="3" id="KW-0050">Antiport</keyword>
<feature type="transmembrane region" description="Helical" evidence="9">
    <location>
        <begin position="322"/>
        <end position="344"/>
    </location>
</feature>
<gene>
    <name evidence="11" type="ORF">GCM10009129_17370</name>
</gene>
<feature type="transmembrane region" description="Helical" evidence="9">
    <location>
        <begin position="61"/>
        <end position="82"/>
    </location>
</feature>
<keyword evidence="12" id="KW-1185">Reference proteome</keyword>